<evidence type="ECO:0000259" key="7">
    <source>
        <dbReference type="Pfam" id="PF17827"/>
    </source>
</evidence>
<dbReference type="NCBIfam" id="TIGR00536">
    <property type="entry name" value="hemK_fam"/>
    <property type="match status" value="1"/>
</dbReference>
<dbReference type="EMBL" id="NPDY01000007">
    <property type="protein sequence ID" value="PJZ69853.1"/>
    <property type="molecule type" value="Genomic_DNA"/>
</dbReference>
<feature type="domain" description="Release factor glutamine methyltransferase N-terminal" evidence="7">
    <location>
        <begin position="11"/>
        <end position="80"/>
    </location>
</feature>
<dbReference type="PANTHER" id="PTHR18895">
    <property type="entry name" value="HEMK METHYLTRANSFERASE"/>
    <property type="match status" value="1"/>
</dbReference>
<dbReference type="SUPFAM" id="SSF53335">
    <property type="entry name" value="S-adenosyl-L-methionine-dependent methyltransferases"/>
    <property type="match status" value="1"/>
</dbReference>
<comment type="function">
    <text evidence="5">Methylates the class 1 translation termination release factors RF1/PrfA and RF2/PrfB on the glutamine residue of the universally conserved GGQ motif.</text>
</comment>
<dbReference type="Gene3D" id="1.10.8.10">
    <property type="entry name" value="DNA helicase RuvA subunit, C-terminal domain"/>
    <property type="match status" value="1"/>
</dbReference>
<dbReference type="GO" id="GO:0003676">
    <property type="term" value="F:nucleic acid binding"/>
    <property type="evidence" value="ECO:0007669"/>
    <property type="project" value="InterPro"/>
</dbReference>
<evidence type="ECO:0000256" key="1">
    <source>
        <dbReference type="ARBA" id="ARBA00022603"/>
    </source>
</evidence>
<proteinExistence type="inferred from homology"/>
<dbReference type="EMBL" id="NPDZ01000006">
    <property type="protein sequence ID" value="PJZ73165.1"/>
    <property type="molecule type" value="Genomic_DNA"/>
</dbReference>
<dbReference type="EC" id="2.1.1.297" evidence="5"/>
<dbReference type="Proteomes" id="UP000231962">
    <property type="component" value="Unassembled WGS sequence"/>
</dbReference>
<feature type="binding site" evidence="5">
    <location>
        <position position="149"/>
    </location>
    <ligand>
        <name>S-adenosyl-L-methionine</name>
        <dbReference type="ChEBI" id="CHEBI:59789"/>
    </ligand>
</feature>
<dbReference type="InterPro" id="IPR004556">
    <property type="entry name" value="HemK-like"/>
</dbReference>
<evidence type="ECO:0000256" key="5">
    <source>
        <dbReference type="HAMAP-Rule" id="MF_02126"/>
    </source>
</evidence>
<evidence type="ECO:0000313" key="10">
    <source>
        <dbReference type="Proteomes" id="UP000231962"/>
    </source>
</evidence>
<dbReference type="InterPro" id="IPR007848">
    <property type="entry name" value="Small_mtfrase_dom"/>
</dbReference>
<comment type="similarity">
    <text evidence="5">Belongs to the protein N5-glutamine methyltransferase family. PrmC subfamily.</text>
</comment>
<evidence type="ECO:0000313" key="11">
    <source>
        <dbReference type="Proteomes" id="UP000231990"/>
    </source>
</evidence>
<comment type="catalytic activity">
    <reaction evidence="4 5">
        <text>L-glutaminyl-[peptide chain release factor] + S-adenosyl-L-methionine = N(5)-methyl-L-glutaminyl-[peptide chain release factor] + S-adenosyl-L-homocysteine + H(+)</text>
        <dbReference type="Rhea" id="RHEA:42896"/>
        <dbReference type="Rhea" id="RHEA-COMP:10271"/>
        <dbReference type="Rhea" id="RHEA-COMP:10272"/>
        <dbReference type="ChEBI" id="CHEBI:15378"/>
        <dbReference type="ChEBI" id="CHEBI:30011"/>
        <dbReference type="ChEBI" id="CHEBI:57856"/>
        <dbReference type="ChEBI" id="CHEBI:59789"/>
        <dbReference type="ChEBI" id="CHEBI:61891"/>
        <dbReference type="EC" id="2.1.1.297"/>
    </reaction>
</comment>
<comment type="caution">
    <text evidence="5">Lacks conserved residue(s) required for the propagation of feature annotation.</text>
</comment>
<organism evidence="9 11">
    <name type="scientific">Leptospira perolatii</name>
    <dbReference type="NCBI Taxonomy" id="2023191"/>
    <lineage>
        <taxon>Bacteria</taxon>
        <taxon>Pseudomonadati</taxon>
        <taxon>Spirochaetota</taxon>
        <taxon>Spirochaetia</taxon>
        <taxon>Leptospirales</taxon>
        <taxon>Leptospiraceae</taxon>
        <taxon>Leptospira</taxon>
    </lineage>
</organism>
<dbReference type="GO" id="GO:0102559">
    <property type="term" value="F:peptide chain release factor N(5)-glutamine methyltransferase activity"/>
    <property type="evidence" value="ECO:0007669"/>
    <property type="project" value="UniProtKB-EC"/>
</dbReference>
<protein>
    <recommendedName>
        <fullName evidence="5">Release factor glutamine methyltransferase</fullName>
        <shortName evidence="5">RF MTase</shortName>
        <ecNumber evidence="5">2.1.1.297</ecNumber>
    </recommendedName>
    <alternativeName>
        <fullName evidence="5">N5-glutamine methyltransferase PrmC</fullName>
    </alternativeName>
    <alternativeName>
        <fullName evidence="5">Protein-(glutamine-N5) MTase PrmC</fullName>
    </alternativeName>
    <alternativeName>
        <fullName evidence="5">Protein-glutamine N-methyltransferase PrmC</fullName>
    </alternativeName>
</protein>
<accession>A0A2M9ZMC5</accession>
<gene>
    <name evidence="5 9" type="primary">prmC</name>
    <name evidence="8" type="ORF">CH360_09295</name>
    <name evidence="9" type="ORF">CH373_10940</name>
</gene>
<dbReference type="Pfam" id="PF17827">
    <property type="entry name" value="PrmC_N"/>
    <property type="match status" value="1"/>
</dbReference>
<dbReference type="GO" id="GO:0032259">
    <property type="term" value="P:methylation"/>
    <property type="evidence" value="ECO:0007669"/>
    <property type="project" value="UniProtKB-KW"/>
</dbReference>
<feature type="binding site" evidence="5">
    <location>
        <position position="193"/>
    </location>
    <ligand>
        <name>S-adenosyl-L-methionine</name>
        <dbReference type="ChEBI" id="CHEBI:59789"/>
    </ligand>
</feature>
<dbReference type="InterPro" id="IPR002052">
    <property type="entry name" value="DNA_methylase_N6_adenine_CS"/>
</dbReference>
<dbReference type="OrthoDB" id="9800643at2"/>
<dbReference type="HAMAP" id="MF_02126">
    <property type="entry name" value="RF_methyltr_PrmC"/>
    <property type="match status" value="1"/>
</dbReference>
<feature type="domain" description="Methyltransferase small" evidence="6">
    <location>
        <begin position="112"/>
        <end position="201"/>
    </location>
</feature>
<evidence type="ECO:0000259" key="6">
    <source>
        <dbReference type="Pfam" id="PF05175"/>
    </source>
</evidence>
<evidence type="ECO:0000256" key="2">
    <source>
        <dbReference type="ARBA" id="ARBA00022679"/>
    </source>
</evidence>
<dbReference type="InterPro" id="IPR019874">
    <property type="entry name" value="RF_methyltr_PrmC"/>
</dbReference>
<sequence>MSDNQDNVRTLLKKAEDFLKKKKVPSARLDAELLLADVLKVQRVKLYVDFERVLSTPEKDQYREKLVERSKFRPTAYILGKKSFFDSDFYVDENVLIPRPETEELVAWVLEEHPNKEDSIQVLDLCSGSGCIGISLAKARKNWEVSFSDLAESAIAITNRNAKQILGDERKIQTYLSDLFESIPISFDRIVSNPPYIPDKEKPEVMDDVRLYEPHLALFLSNFESFHNRLLTEARSHLNEGGTLYLETHPNWSAWLRDRGIQIGYSKVIVRQDLSGKDRFLKFVK</sequence>
<dbReference type="InterPro" id="IPR040758">
    <property type="entry name" value="PrmC_N"/>
</dbReference>
<evidence type="ECO:0000256" key="3">
    <source>
        <dbReference type="ARBA" id="ARBA00022691"/>
    </source>
</evidence>
<evidence type="ECO:0000256" key="4">
    <source>
        <dbReference type="ARBA" id="ARBA00048391"/>
    </source>
</evidence>
<dbReference type="Gene3D" id="3.40.50.150">
    <property type="entry name" value="Vaccinia Virus protein VP39"/>
    <property type="match status" value="1"/>
</dbReference>
<keyword evidence="3 5" id="KW-0949">S-adenosyl-L-methionine</keyword>
<dbReference type="RefSeq" id="WP_100713834.1">
    <property type="nucleotide sequence ID" value="NZ_NPDY01000007.1"/>
</dbReference>
<keyword evidence="10" id="KW-1185">Reference proteome</keyword>
<evidence type="ECO:0000313" key="9">
    <source>
        <dbReference type="EMBL" id="PJZ73165.1"/>
    </source>
</evidence>
<dbReference type="PANTHER" id="PTHR18895:SF74">
    <property type="entry name" value="MTRF1L RELEASE FACTOR GLUTAMINE METHYLTRANSFERASE"/>
    <property type="match status" value="1"/>
</dbReference>
<dbReference type="AlphaFoldDB" id="A0A2M9ZMC5"/>
<keyword evidence="1 5" id="KW-0489">Methyltransferase</keyword>
<keyword evidence="2 5" id="KW-0808">Transferase</keyword>
<dbReference type="Proteomes" id="UP000231990">
    <property type="component" value="Unassembled WGS sequence"/>
</dbReference>
<evidence type="ECO:0000313" key="8">
    <source>
        <dbReference type="EMBL" id="PJZ69853.1"/>
    </source>
</evidence>
<dbReference type="NCBIfam" id="TIGR03534">
    <property type="entry name" value="RF_mod_PrmC"/>
    <property type="match status" value="1"/>
</dbReference>
<dbReference type="Pfam" id="PF05175">
    <property type="entry name" value="MTS"/>
    <property type="match status" value="1"/>
</dbReference>
<dbReference type="InterPro" id="IPR050320">
    <property type="entry name" value="N5-glutamine_MTase"/>
</dbReference>
<reference evidence="10 11" key="1">
    <citation type="submission" date="2017-07" db="EMBL/GenBank/DDBJ databases">
        <title>Leptospira spp. isolated from tropical soils.</title>
        <authorList>
            <person name="Thibeaux R."/>
            <person name="Iraola G."/>
            <person name="Ferres I."/>
            <person name="Bierque E."/>
            <person name="Girault D."/>
            <person name="Soupe-Gilbert M.-E."/>
            <person name="Picardeau M."/>
            <person name="Goarant C."/>
        </authorList>
    </citation>
    <scope>NUCLEOTIDE SEQUENCE [LARGE SCALE GENOMIC DNA]</scope>
    <source>
        <strain evidence="9 11">FH1-B-B1</strain>
        <strain evidence="8 10">FH1-B-C1</strain>
    </source>
</reference>
<dbReference type="InterPro" id="IPR029063">
    <property type="entry name" value="SAM-dependent_MTases_sf"/>
</dbReference>
<dbReference type="CDD" id="cd02440">
    <property type="entry name" value="AdoMet_MTases"/>
    <property type="match status" value="1"/>
</dbReference>
<comment type="caution">
    <text evidence="9">The sequence shown here is derived from an EMBL/GenBank/DDBJ whole genome shotgun (WGS) entry which is preliminary data.</text>
</comment>
<dbReference type="PROSITE" id="PS00092">
    <property type="entry name" value="N6_MTASE"/>
    <property type="match status" value="1"/>
</dbReference>
<name>A0A2M9ZMC5_9LEPT</name>
<feature type="binding site" evidence="5">
    <location>
        <begin position="193"/>
        <end position="196"/>
    </location>
    <ligand>
        <name>substrate</name>
    </ligand>
</feature>